<accession>A0A7J0ENH9</accession>
<proteinExistence type="predicted"/>
<protein>
    <submittedName>
        <fullName evidence="1">Uncharacterized protein</fullName>
    </submittedName>
</protein>
<keyword evidence="2" id="KW-1185">Reference proteome</keyword>
<gene>
    <name evidence="1" type="ORF">Acr_05g0015210</name>
</gene>
<reference evidence="1 2" key="1">
    <citation type="submission" date="2019-07" db="EMBL/GenBank/DDBJ databases">
        <title>De Novo Assembly of kiwifruit Actinidia rufa.</title>
        <authorList>
            <person name="Sugita-Konishi S."/>
            <person name="Sato K."/>
            <person name="Mori E."/>
            <person name="Abe Y."/>
            <person name="Kisaki G."/>
            <person name="Hamano K."/>
            <person name="Suezawa K."/>
            <person name="Otani M."/>
            <person name="Fukuda T."/>
            <person name="Manabe T."/>
            <person name="Gomi K."/>
            <person name="Tabuchi M."/>
            <person name="Akimitsu K."/>
            <person name="Kataoka I."/>
        </authorList>
    </citation>
    <scope>NUCLEOTIDE SEQUENCE [LARGE SCALE GENOMIC DNA]</scope>
    <source>
        <strain evidence="2">cv. Fuchu</strain>
    </source>
</reference>
<dbReference type="Proteomes" id="UP000585474">
    <property type="component" value="Unassembled WGS sequence"/>
</dbReference>
<organism evidence="1 2">
    <name type="scientific">Actinidia rufa</name>
    <dbReference type="NCBI Taxonomy" id="165716"/>
    <lineage>
        <taxon>Eukaryota</taxon>
        <taxon>Viridiplantae</taxon>
        <taxon>Streptophyta</taxon>
        <taxon>Embryophyta</taxon>
        <taxon>Tracheophyta</taxon>
        <taxon>Spermatophyta</taxon>
        <taxon>Magnoliopsida</taxon>
        <taxon>eudicotyledons</taxon>
        <taxon>Gunneridae</taxon>
        <taxon>Pentapetalae</taxon>
        <taxon>asterids</taxon>
        <taxon>Ericales</taxon>
        <taxon>Actinidiaceae</taxon>
        <taxon>Actinidia</taxon>
    </lineage>
</organism>
<evidence type="ECO:0000313" key="1">
    <source>
        <dbReference type="EMBL" id="GFY87882.1"/>
    </source>
</evidence>
<evidence type="ECO:0000313" key="2">
    <source>
        <dbReference type="Proteomes" id="UP000585474"/>
    </source>
</evidence>
<name>A0A7J0ENH9_9ERIC</name>
<dbReference type="AlphaFoldDB" id="A0A7J0ENH9"/>
<dbReference type="EMBL" id="BJWL01000005">
    <property type="protein sequence ID" value="GFY87882.1"/>
    <property type="molecule type" value="Genomic_DNA"/>
</dbReference>
<sequence>MQTNQGILRFWQFHASLFCDQRSVALPGSSAMRTNQGFFGSGQFHAVLSLFAINAL</sequence>
<comment type="caution">
    <text evidence="1">The sequence shown here is derived from an EMBL/GenBank/DDBJ whole genome shotgun (WGS) entry which is preliminary data.</text>
</comment>